<name>A0A6T9XXS3_ALTMA</name>
<evidence type="ECO:0000313" key="2">
    <source>
        <dbReference type="EMBL" id="CAB9493160.1"/>
    </source>
</evidence>
<dbReference type="RefSeq" id="WP_071951054.1">
    <property type="nucleotide sequence ID" value="NZ_LR812090.1"/>
</dbReference>
<keyword evidence="1" id="KW-0472">Membrane</keyword>
<keyword evidence="1" id="KW-0812">Transmembrane</keyword>
<gene>
    <name evidence="2" type="ORF">ALFOR1_30056</name>
</gene>
<protein>
    <submittedName>
        <fullName evidence="2">Uncharacterized protein</fullName>
    </submittedName>
</protein>
<dbReference type="AlphaFoldDB" id="A0A6T9XXS3"/>
<proteinExistence type="predicted"/>
<evidence type="ECO:0000313" key="3">
    <source>
        <dbReference type="Proteomes" id="UP000509458"/>
    </source>
</evidence>
<evidence type="ECO:0000256" key="1">
    <source>
        <dbReference type="SAM" id="Phobius"/>
    </source>
</evidence>
<dbReference type="Proteomes" id="UP000509458">
    <property type="component" value="Chromosome"/>
</dbReference>
<dbReference type="EMBL" id="LR812090">
    <property type="protein sequence ID" value="CAB9493160.1"/>
    <property type="molecule type" value="Genomic_DNA"/>
</dbReference>
<organism evidence="2 3">
    <name type="scientific">Alteromonas macleodii</name>
    <name type="common">Pseudoalteromonas macleodii</name>
    <dbReference type="NCBI Taxonomy" id="28108"/>
    <lineage>
        <taxon>Bacteria</taxon>
        <taxon>Pseudomonadati</taxon>
        <taxon>Pseudomonadota</taxon>
        <taxon>Gammaproteobacteria</taxon>
        <taxon>Alteromonadales</taxon>
        <taxon>Alteromonadaceae</taxon>
        <taxon>Alteromonas/Salinimonas group</taxon>
        <taxon>Alteromonas</taxon>
    </lineage>
</organism>
<sequence length="72" mass="7667">MSLNNLSYAVIGVLLGLLVLALGQLFDCQNLAGATMALQCPNGTPISKLWLVTSMLIAGSGIAAWLFRNRNF</sequence>
<reference evidence="2 3" key="1">
    <citation type="submission" date="2020-06" db="EMBL/GenBank/DDBJ databases">
        <authorList>
            <person name="Duchaud E."/>
        </authorList>
    </citation>
    <scope>NUCLEOTIDE SEQUENCE [LARGE SCALE GENOMIC DNA]</scope>
    <source>
        <strain evidence="2">Alteromonas fortis</strain>
    </source>
</reference>
<keyword evidence="1" id="KW-1133">Transmembrane helix</keyword>
<feature type="transmembrane region" description="Helical" evidence="1">
    <location>
        <begin position="49"/>
        <end position="67"/>
    </location>
</feature>
<accession>A0A6T9XXS3</accession>